<dbReference type="EMBL" id="KZ150168">
    <property type="protein sequence ID" value="PZC72638.1"/>
    <property type="molecule type" value="Genomic_DNA"/>
</dbReference>
<dbReference type="Proteomes" id="UP000249218">
    <property type="component" value="Unassembled WGS sequence"/>
</dbReference>
<name>A0A2W1BCD6_HELAM</name>
<feature type="region of interest" description="Disordered" evidence="1">
    <location>
        <begin position="1"/>
        <end position="21"/>
    </location>
</feature>
<gene>
    <name evidence="2" type="primary">HaOG210872</name>
    <name evidence="2" type="ORF">B5X24_HaOG210872</name>
</gene>
<evidence type="ECO:0000313" key="3">
    <source>
        <dbReference type="Proteomes" id="UP000249218"/>
    </source>
</evidence>
<reference evidence="2 3" key="1">
    <citation type="journal article" date="2017" name="BMC Biol.">
        <title>Genomic innovations, transcriptional plasticity and gene loss underlying the evolution and divergence of two highly polyphagous and invasive Helicoverpa pest species.</title>
        <authorList>
            <person name="Pearce S.L."/>
            <person name="Clarke D.F."/>
            <person name="East P.D."/>
            <person name="Elfekih S."/>
            <person name="Gordon K.H."/>
            <person name="Jermiin L.S."/>
            <person name="McGaughran A."/>
            <person name="Oakeshott J.G."/>
            <person name="Papanikolaou A."/>
            <person name="Perera O.P."/>
            <person name="Rane R.V."/>
            <person name="Richards S."/>
            <person name="Tay W.T."/>
            <person name="Walsh T.K."/>
            <person name="Anderson A."/>
            <person name="Anderson C.J."/>
            <person name="Asgari S."/>
            <person name="Board P.G."/>
            <person name="Bretschneider A."/>
            <person name="Campbell P.M."/>
            <person name="Chertemps T."/>
            <person name="Christeller J.T."/>
            <person name="Coppin C.W."/>
            <person name="Downes S.J."/>
            <person name="Duan G."/>
            <person name="Farnsworth C.A."/>
            <person name="Good R.T."/>
            <person name="Han L.B."/>
            <person name="Han Y.C."/>
            <person name="Hatje K."/>
            <person name="Horne I."/>
            <person name="Huang Y.P."/>
            <person name="Hughes D.S."/>
            <person name="Jacquin-Joly E."/>
            <person name="James W."/>
            <person name="Jhangiani S."/>
            <person name="Kollmar M."/>
            <person name="Kuwar S.S."/>
            <person name="Li S."/>
            <person name="Liu N.Y."/>
            <person name="Maibeche M.T."/>
            <person name="Miller J.R."/>
            <person name="Montagne N."/>
            <person name="Perry T."/>
            <person name="Qu J."/>
            <person name="Song S.V."/>
            <person name="Sutton G.G."/>
            <person name="Vogel H."/>
            <person name="Walenz B.P."/>
            <person name="Xu W."/>
            <person name="Zhang H.J."/>
            <person name="Zou Z."/>
            <person name="Batterham P."/>
            <person name="Edwards O.R."/>
            <person name="Feyereisen R."/>
            <person name="Gibbs R.A."/>
            <person name="Heckel D.G."/>
            <person name="McGrath A."/>
            <person name="Robin C."/>
            <person name="Scherer S.E."/>
            <person name="Worley K.C."/>
            <person name="Wu Y.D."/>
        </authorList>
    </citation>
    <scope>NUCLEOTIDE SEQUENCE [LARGE SCALE GENOMIC DNA]</scope>
    <source>
        <strain evidence="2">Harm_GR_Male_#8</strain>
        <tissue evidence="2">Whole organism</tissue>
    </source>
</reference>
<sequence length="84" mass="9280">MAHSPSNPFYERPTVPRVSKSAQEELDTSWTRLNSCQSYPLYHQLSASESPVKIGLAIAVQISGLIQAYIDIISYYAQCLSTSA</sequence>
<protein>
    <submittedName>
        <fullName evidence="2">Uncharacterized protein</fullName>
    </submittedName>
</protein>
<keyword evidence="3" id="KW-1185">Reference proteome</keyword>
<proteinExistence type="predicted"/>
<evidence type="ECO:0000256" key="1">
    <source>
        <dbReference type="SAM" id="MobiDB-lite"/>
    </source>
</evidence>
<organism evidence="2 3">
    <name type="scientific">Helicoverpa armigera</name>
    <name type="common">Cotton bollworm</name>
    <name type="synonym">Heliothis armigera</name>
    <dbReference type="NCBI Taxonomy" id="29058"/>
    <lineage>
        <taxon>Eukaryota</taxon>
        <taxon>Metazoa</taxon>
        <taxon>Ecdysozoa</taxon>
        <taxon>Arthropoda</taxon>
        <taxon>Hexapoda</taxon>
        <taxon>Insecta</taxon>
        <taxon>Pterygota</taxon>
        <taxon>Neoptera</taxon>
        <taxon>Endopterygota</taxon>
        <taxon>Lepidoptera</taxon>
        <taxon>Glossata</taxon>
        <taxon>Ditrysia</taxon>
        <taxon>Noctuoidea</taxon>
        <taxon>Noctuidae</taxon>
        <taxon>Heliothinae</taxon>
        <taxon>Helicoverpa</taxon>
    </lineage>
</organism>
<accession>A0A2W1BCD6</accession>
<dbReference type="AlphaFoldDB" id="A0A2W1BCD6"/>
<evidence type="ECO:0000313" key="2">
    <source>
        <dbReference type="EMBL" id="PZC72638.1"/>
    </source>
</evidence>